<dbReference type="AlphaFoldDB" id="A0A934S0M0"/>
<dbReference type="InterPro" id="IPR037066">
    <property type="entry name" value="Plug_dom_sf"/>
</dbReference>
<evidence type="ECO:0000256" key="3">
    <source>
        <dbReference type="ARBA" id="ARBA00023237"/>
    </source>
</evidence>
<dbReference type="InterPro" id="IPR036942">
    <property type="entry name" value="Beta-barrel_TonB_sf"/>
</dbReference>
<dbReference type="Pfam" id="PF07715">
    <property type="entry name" value="Plug"/>
    <property type="match status" value="1"/>
</dbReference>
<keyword evidence="2 4" id="KW-0472">Membrane</keyword>
<evidence type="ECO:0000259" key="6">
    <source>
        <dbReference type="Pfam" id="PF07715"/>
    </source>
</evidence>
<dbReference type="Proteomes" id="UP000617628">
    <property type="component" value="Unassembled WGS sequence"/>
</dbReference>
<dbReference type="Pfam" id="PF00593">
    <property type="entry name" value="TonB_dep_Rec_b-barrel"/>
    <property type="match status" value="1"/>
</dbReference>
<dbReference type="InterPro" id="IPR012910">
    <property type="entry name" value="Plug_dom"/>
</dbReference>
<reference evidence="7" key="1">
    <citation type="submission" date="2021-01" db="EMBL/GenBank/DDBJ databases">
        <title>Modified the classification status of verrucomicrobia.</title>
        <authorList>
            <person name="Feng X."/>
        </authorList>
    </citation>
    <scope>NUCLEOTIDE SEQUENCE</scope>
    <source>
        <strain evidence="7">KCTC 13126</strain>
    </source>
</reference>
<gene>
    <name evidence="7" type="ORF">JIN87_15935</name>
</gene>
<dbReference type="Gene3D" id="2.170.130.10">
    <property type="entry name" value="TonB-dependent receptor, plug domain"/>
    <property type="match status" value="1"/>
</dbReference>
<dbReference type="PANTHER" id="PTHR40980:SF4">
    <property type="entry name" value="TONB-DEPENDENT RECEPTOR-LIKE BETA-BARREL DOMAIN-CONTAINING PROTEIN"/>
    <property type="match status" value="1"/>
</dbReference>
<dbReference type="SUPFAM" id="SSF56935">
    <property type="entry name" value="Porins"/>
    <property type="match status" value="1"/>
</dbReference>
<evidence type="ECO:0000313" key="8">
    <source>
        <dbReference type="Proteomes" id="UP000617628"/>
    </source>
</evidence>
<comment type="caution">
    <text evidence="7">The sequence shown here is derived from an EMBL/GenBank/DDBJ whole genome shotgun (WGS) entry which is preliminary data.</text>
</comment>
<organism evidence="7 8">
    <name type="scientific">Pelagicoccus mobilis</name>
    <dbReference type="NCBI Taxonomy" id="415221"/>
    <lineage>
        <taxon>Bacteria</taxon>
        <taxon>Pseudomonadati</taxon>
        <taxon>Verrucomicrobiota</taxon>
        <taxon>Opitutia</taxon>
        <taxon>Puniceicoccales</taxon>
        <taxon>Pelagicoccaceae</taxon>
        <taxon>Pelagicoccus</taxon>
    </lineage>
</organism>
<keyword evidence="4" id="KW-0798">TonB box</keyword>
<keyword evidence="8" id="KW-1185">Reference proteome</keyword>
<comment type="subcellular location">
    <subcellularLocation>
        <location evidence="1 4">Cell outer membrane</location>
    </subcellularLocation>
</comment>
<evidence type="ECO:0000256" key="2">
    <source>
        <dbReference type="ARBA" id="ARBA00023136"/>
    </source>
</evidence>
<dbReference type="InterPro" id="IPR000531">
    <property type="entry name" value="Beta-barrel_TonB"/>
</dbReference>
<keyword evidence="7" id="KW-0675">Receptor</keyword>
<dbReference type="Pfam" id="PF13620">
    <property type="entry name" value="CarboxypepD_reg"/>
    <property type="match status" value="1"/>
</dbReference>
<accession>A0A934S0M0</accession>
<name>A0A934S0M0_9BACT</name>
<dbReference type="Gene3D" id="2.60.40.1120">
    <property type="entry name" value="Carboxypeptidase-like, regulatory domain"/>
    <property type="match status" value="1"/>
</dbReference>
<evidence type="ECO:0000256" key="4">
    <source>
        <dbReference type="RuleBase" id="RU003357"/>
    </source>
</evidence>
<proteinExistence type="inferred from homology"/>
<keyword evidence="3" id="KW-0998">Cell outer membrane</keyword>
<dbReference type="Gene3D" id="2.40.170.20">
    <property type="entry name" value="TonB-dependent receptor, beta-barrel domain"/>
    <property type="match status" value="1"/>
</dbReference>
<evidence type="ECO:0000259" key="5">
    <source>
        <dbReference type="Pfam" id="PF00593"/>
    </source>
</evidence>
<feature type="domain" description="TonB-dependent receptor plug" evidence="6">
    <location>
        <begin position="161"/>
        <end position="264"/>
    </location>
</feature>
<dbReference type="PANTHER" id="PTHR40980">
    <property type="entry name" value="PLUG DOMAIN-CONTAINING PROTEIN"/>
    <property type="match status" value="1"/>
</dbReference>
<evidence type="ECO:0000313" key="7">
    <source>
        <dbReference type="EMBL" id="MBK1878371.1"/>
    </source>
</evidence>
<dbReference type="GO" id="GO:0009279">
    <property type="term" value="C:cell outer membrane"/>
    <property type="evidence" value="ECO:0007669"/>
    <property type="project" value="UniProtKB-SubCell"/>
</dbReference>
<dbReference type="EMBL" id="JAENIL010000029">
    <property type="protein sequence ID" value="MBK1878371.1"/>
    <property type="molecule type" value="Genomic_DNA"/>
</dbReference>
<dbReference type="InterPro" id="IPR008969">
    <property type="entry name" value="CarboxyPept-like_regulatory"/>
</dbReference>
<evidence type="ECO:0000256" key="1">
    <source>
        <dbReference type="ARBA" id="ARBA00004442"/>
    </source>
</evidence>
<dbReference type="InterPro" id="IPR010104">
    <property type="entry name" value="TonB_rcpt_bac"/>
</dbReference>
<feature type="domain" description="TonB-dependent receptor-like beta-barrel" evidence="5">
    <location>
        <begin position="526"/>
        <end position="1034"/>
    </location>
</feature>
<dbReference type="SUPFAM" id="SSF49464">
    <property type="entry name" value="Carboxypeptidase regulatory domain-like"/>
    <property type="match status" value="1"/>
</dbReference>
<sequence length="1074" mass="120448">MSSYRYSSVPAAACCFAKAVIRVLPLFILAITFVSEGYSQDEGAIRGVVKNLATGKALSNALVTIQETGQSTTTDEYGVYRFSGVSIGEYTVYASYVGLRGKPVSVFVDTGVSSNGDITLVPSRTVQDVDDDEVFELDAFEVDGSENYNSNAIALNEQRRSDNLISVQHAEAFGEIAEGNIGEYLKNLPGVSVNYVAADVRSIKMRGMSPAFTQVTVDGSQMASAGSGSKIRAFELEQVSLANVEHLEVSKLPRPDMSANAIGGSVNLVSKNAFALGKQFNYKVSMNFNSEETSLGKTPGWNADQERSKILPGVEFNYSDVFAEDRLGLALTYKQSNMFNVQQRFRWREWETSPEGDVDQIYFKRLEIQDGPKKTSRESFSANLDYKVSENSMFTLKGQVNFYDSTFINRNVGWRASNLDADDMPAGYNGSTEDLSDNSYTFGRSNGLYYGGSFRGKFGNTYHIDAGMKHHLGKWDIDYGVTMSEATNHYRSFNRGHVASYSAQERQDNRFVEFDQGNGDMRAYSDITVYDSDMNPLPNAGINLDGFELRRLRDQPKDAVDTIAGFRFNARRNFKMGETQGYFQFGVRSSRQEREAVEHRLRYEYNGYNTDGERIWLSDIKDEVFSGNSPGFGYGGIDWFSPNKALVLLNDTMSDWEYREDYAIQHADGQWFEMQEDIDAAYAMAKFEFLDNRLSVLAGARYEDTSVQGLIPVIGSANNYVNSRTDYGFETTAVADGYDGFHPSIHIKYDVNDRLLLRFSYANTIGRPDFGAMFTPTEYDAPWLGSSDNPNDPDWTPNDPETTYGSVEVANPGLLPRESDNIDITAEYYYGDTGLFSVSVFQNKMENFIKRVDRELTAADAEQWGLPGFVTGDPVSQSDIDTYGLDQESLDGEFNYRIEISENVADATVEGLEINWKQDLDLFSQFLRGSSIYANGTFLSTNAEGDASPFANDFQDFAKETVNYGYLFERGPVDIKFRWNIRGDEIGGSSRTFTFPGDRVVSSGLFRAERKSVDFDFGYKFNDRAALFVNARNLTNSPHRQGYYLETEGGERRFILEREERFGVQWTVGVKGKF</sequence>
<comment type="similarity">
    <text evidence="4">Belongs to the TonB-dependent receptor family.</text>
</comment>
<dbReference type="NCBIfam" id="TIGR01782">
    <property type="entry name" value="TonB-Xanth-Caul"/>
    <property type="match status" value="1"/>
</dbReference>
<protein>
    <submittedName>
        <fullName evidence="7">TonB-dependent receptor</fullName>
    </submittedName>
</protein>
<dbReference type="RefSeq" id="WP_200356584.1">
    <property type="nucleotide sequence ID" value="NZ_JAENIL010000029.1"/>
</dbReference>